<gene>
    <name evidence="1" type="ORF">GCM10010502_65180</name>
    <name evidence="2" type="ORF">HS99_0008950</name>
</gene>
<reference evidence="2" key="3">
    <citation type="submission" date="2016-08" db="EMBL/GenBank/DDBJ databases">
        <title>Sequencing, Assembly and Comparative Genomics of S. aureofaciens ATCC 10762.</title>
        <authorList>
            <person name="Gradnigo J.S."/>
            <person name="Johnson N."/>
            <person name="Somerville G.A."/>
        </authorList>
    </citation>
    <scope>NUCLEOTIDE SEQUENCE [LARGE SCALE GENOMIC DNA]</scope>
    <source>
        <strain evidence="2">ATCC 10762</strain>
    </source>
</reference>
<evidence type="ECO:0000313" key="3">
    <source>
        <dbReference type="Proteomes" id="UP000037395"/>
    </source>
</evidence>
<comment type="caution">
    <text evidence="2">The sequence shown here is derived from an EMBL/GenBank/DDBJ whole genome shotgun (WGS) entry which is preliminary data.</text>
</comment>
<protein>
    <submittedName>
        <fullName evidence="2">Uncharacterized protein</fullName>
    </submittedName>
</protein>
<proteinExistence type="predicted"/>
<dbReference type="EMBL" id="BMUB01000026">
    <property type="protein sequence ID" value="GGV01593.1"/>
    <property type="molecule type" value="Genomic_DNA"/>
</dbReference>
<dbReference type="Proteomes" id="UP000610124">
    <property type="component" value="Unassembled WGS sequence"/>
</dbReference>
<reference evidence="1 4" key="1">
    <citation type="journal article" date="2014" name="Int. J. Syst. Evol. Microbiol.">
        <title>Complete genome sequence of Corynebacterium casei LMG S-19264T (=DSM 44701T), isolated from a smear-ripened cheese.</title>
        <authorList>
            <consortium name="US DOE Joint Genome Institute (JGI-PGF)"/>
            <person name="Walter F."/>
            <person name="Albersmeier A."/>
            <person name="Kalinowski J."/>
            <person name="Ruckert C."/>
        </authorList>
    </citation>
    <scope>NUCLEOTIDE SEQUENCE [LARGE SCALE GENOMIC DNA]</scope>
    <source>
        <strain evidence="1 4">JCM 4434</strain>
    </source>
</reference>
<dbReference type="AlphaFoldDB" id="A0A1E7N1S3"/>
<organism evidence="2 3">
    <name type="scientific">Kitasatospora aureofaciens</name>
    <name type="common">Streptomyces aureofaciens</name>
    <dbReference type="NCBI Taxonomy" id="1894"/>
    <lineage>
        <taxon>Bacteria</taxon>
        <taxon>Bacillati</taxon>
        <taxon>Actinomycetota</taxon>
        <taxon>Actinomycetes</taxon>
        <taxon>Kitasatosporales</taxon>
        <taxon>Streptomycetaceae</taxon>
        <taxon>Kitasatospora</taxon>
    </lineage>
</organism>
<evidence type="ECO:0000313" key="2">
    <source>
        <dbReference type="EMBL" id="OEV34616.1"/>
    </source>
</evidence>
<dbReference type="EMBL" id="JPRF03000043">
    <property type="protein sequence ID" value="OEV34616.1"/>
    <property type="molecule type" value="Genomic_DNA"/>
</dbReference>
<sequence length="74" mass="7908">MLVCRLEGELGARALQQDLRPGDRVAVRGRLAVRYYRGDDGIPRSATLFHADGFGPFLGCRPSRPPGGPAGSCP</sequence>
<reference evidence="3" key="4">
    <citation type="submission" date="2016-08" db="EMBL/GenBank/DDBJ databases">
        <title>Sequencing, assembly and comparative genomics of S. aureofaciens ATCC 10762.</title>
        <authorList>
            <person name="Gradnigo J.S."/>
            <person name="Johnson N."/>
            <person name="Somerville G.A."/>
        </authorList>
    </citation>
    <scope>NUCLEOTIDE SEQUENCE [LARGE SCALE GENOMIC DNA]</scope>
    <source>
        <strain evidence="3">ATCC 10762 / DSM 40127 / CCM 3239 / JCM 4008 / LMG 5968 / NBRC 12843 / NCIMB 8234 / A-377</strain>
    </source>
</reference>
<dbReference type="SUPFAM" id="SSF50249">
    <property type="entry name" value="Nucleic acid-binding proteins"/>
    <property type="match status" value="1"/>
</dbReference>
<dbReference type="Proteomes" id="UP000037395">
    <property type="component" value="Unassembled WGS sequence"/>
</dbReference>
<dbReference type="Gene3D" id="2.40.50.140">
    <property type="entry name" value="Nucleic acid-binding proteins"/>
    <property type="match status" value="1"/>
</dbReference>
<evidence type="ECO:0000313" key="4">
    <source>
        <dbReference type="Proteomes" id="UP000610124"/>
    </source>
</evidence>
<accession>A0A8H9HY94</accession>
<reference evidence="2 3" key="2">
    <citation type="submission" date="2014-07" db="EMBL/GenBank/DDBJ databases">
        <authorList>
            <person name="Zhang J.E."/>
            <person name="Yang H."/>
            <person name="Guo J."/>
            <person name="Deng Z."/>
            <person name="Luo H."/>
            <person name="Luo M."/>
            <person name="Zhao B."/>
        </authorList>
    </citation>
    <scope>NUCLEOTIDE SEQUENCE [LARGE SCALE GENOMIC DNA]</scope>
    <source>
        <strain evidence="2">ATCC 10762</strain>
        <strain evidence="3">ATCC 10762 / DSM 40127 / CCM 3239 / JCM 4008 / LMG 5968 / NBRC 12843 / NCIMB 8234 / A-377</strain>
    </source>
</reference>
<evidence type="ECO:0000313" key="1">
    <source>
        <dbReference type="EMBL" id="GGV01593.1"/>
    </source>
</evidence>
<accession>A0A1E7N1S3</accession>
<reference evidence="1" key="5">
    <citation type="submission" date="2020-09" db="EMBL/GenBank/DDBJ databases">
        <authorList>
            <person name="Sun Q."/>
            <person name="Ohkuma M."/>
        </authorList>
    </citation>
    <scope>NUCLEOTIDE SEQUENCE</scope>
    <source>
        <strain evidence="1">JCM 4434</strain>
    </source>
</reference>
<keyword evidence="3" id="KW-1185">Reference proteome</keyword>
<dbReference type="KEGG" id="kau:B6264_26840"/>
<name>A0A1E7N1S3_KITAU</name>
<dbReference type="InterPro" id="IPR012340">
    <property type="entry name" value="NA-bd_OB-fold"/>
</dbReference>